<gene>
    <name evidence="5" type="ORF">AHIS1636_18350</name>
</gene>
<dbReference type="InterPro" id="IPR023210">
    <property type="entry name" value="NADP_OxRdtase_dom"/>
</dbReference>
<dbReference type="SUPFAM" id="SSF51430">
    <property type="entry name" value="NAD(P)-linked oxidoreductase"/>
    <property type="match status" value="1"/>
</dbReference>
<evidence type="ECO:0000313" key="6">
    <source>
        <dbReference type="Proteomes" id="UP001209654"/>
    </source>
</evidence>
<dbReference type="InterPro" id="IPR018170">
    <property type="entry name" value="Aldo/ket_reductase_CS"/>
</dbReference>
<evidence type="ECO:0000259" key="4">
    <source>
        <dbReference type="Pfam" id="PF00248"/>
    </source>
</evidence>
<dbReference type="Pfam" id="PF00248">
    <property type="entry name" value="Aldo_ket_red"/>
    <property type="match status" value="1"/>
</dbReference>
<dbReference type="InterPro" id="IPR036812">
    <property type="entry name" value="NAD(P)_OxRdtase_dom_sf"/>
</dbReference>
<name>A0ABQ5MTU9_9MICC</name>
<evidence type="ECO:0000256" key="2">
    <source>
        <dbReference type="ARBA" id="ARBA00022857"/>
    </source>
</evidence>
<dbReference type="PRINTS" id="PR00069">
    <property type="entry name" value="ALDKETRDTASE"/>
</dbReference>
<protein>
    <submittedName>
        <fullName evidence="5">Oxidoreductase</fullName>
    </submittedName>
</protein>
<dbReference type="EMBL" id="BRVS01000007">
    <property type="protein sequence ID" value="GLB67395.1"/>
    <property type="molecule type" value="Genomic_DNA"/>
</dbReference>
<organism evidence="5 6">
    <name type="scientific">Arthrobacter mangrovi</name>
    <dbReference type="NCBI Taxonomy" id="2966350"/>
    <lineage>
        <taxon>Bacteria</taxon>
        <taxon>Bacillati</taxon>
        <taxon>Actinomycetota</taxon>
        <taxon>Actinomycetes</taxon>
        <taxon>Micrococcales</taxon>
        <taxon>Micrococcaceae</taxon>
        <taxon>Arthrobacter</taxon>
    </lineage>
</organism>
<dbReference type="Proteomes" id="UP001209654">
    <property type="component" value="Unassembled WGS sequence"/>
</dbReference>
<feature type="domain" description="NADP-dependent oxidoreductase" evidence="4">
    <location>
        <begin position="24"/>
        <end position="265"/>
    </location>
</feature>
<proteinExistence type="inferred from homology"/>
<sequence>MATAHKVALNNGVLMDQVGFGVYKVPPADASGLCYQALEAGYRHIDTAAFYGNEQGVGEAVAKFTAEEPEISREDIFVTTKLWNDSHGFQAALDAYRKSLDELGLEYADLYLIHWPLPGRGLFIETYRALEQLYHEGRVRAIGVSNFQPEHLTTLLAATEVVPAVNQVELHPWLQQRELRELHDEHNIRTVAWSPLGRGAVLEDAVVAGLAARYGRTPAQVVLRWHLQLGNAVIPKASSAERIRENFRIRDFALDEDAMRELGALERDGRLGSHPDEVNWA</sequence>
<evidence type="ECO:0000313" key="5">
    <source>
        <dbReference type="EMBL" id="GLB67395.1"/>
    </source>
</evidence>
<keyword evidence="3" id="KW-0560">Oxidoreductase</keyword>
<evidence type="ECO:0000256" key="3">
    <source>
        <dbReference type="ARBA" id="ARBA00023002"/>
    </source>
</evidence>
<evidence type="ECO:0000256" key="1">
    <source>
        <dbReference type="ARBA" id="ARBA00007905"/>
    </source>
</evidence>
<dbReference type="PANTHER" id="PTHR43827">
    <property type="entry name" value="2,5-DIKETO-D-GLUCONIC ACID REDUCTASE"/>
    <property type="match status" value="1"/>
</dbReference>
<dbReference type="PROSITE" id="PS00798">
    <property type="entry name" value="ALDOKETO_REDUCTASE_1"/>
    <property type="match status" value="1"/>
</dbReference>
<keyword evidence="2" id="KW-0521">NADP</keyword>
<accession>A0ABQ5MTU9</accession>
<dbReference type="Gene3D" id="3.20.20.100">
    <property type="entry name" value="NADP-dependent oxidoreductase domain"/>
    <property type="match status" value="1"/>
</dbReference>
<comment type="caution">
    <text evidence="5">The sequence shown here is derived from an EMBL/GenBank/DDBJ whole genome shotgun (WGS) entry which is preliminary data.</text>
</comment>
<comment type="similarity">
    <text evidence="1">Belongs to the aldo/keto reductase family.</text>
</comment>
<dbReference type="InterPro" id="IPR020471">
    <property type="entry name" value="AKR"/>
</dbReference>
<dbReference type="RefSeq" id="WP_264795526.1">
    <property type="nucleotide sequence ID" value="NZ_BRVS01000007.1"/>
</dbReference>
<keyword evidence="6" id="KW-1185">Reference proteome</keyword>
<dbReference type="PIRSF" id="PIRSF000097">
    <property type="entry name" value="AKR"/>
    <property type="match status" value="1"/>
</dbReference>
<dbReference type="PANTHER" id="PTHR43827:SF3">
    <property type="entry name" value="NADP-DEPENDENT OXIDOREDUCTASE DOMAIN-CONTAINING PROTEIN"/>
    <property type="match status" value="1"/>
</dbReference>
<dbReference type="PROSITE" id="PS00062">
    <property type="entry name" value="ALDOKETO_REDUCTASE_2"/>
    <property type="match status" value="1"/>
</dbReference>
<reference evidence="5 6" key="1">
    <citation type="journal article" date="2023" name="Int. J. Syst. Evol. Microbiol.">
        <title>Arthrobacter mangrovi sp. nov., an actinobacterium isolated from the rhizosphere of a mangrove.</title>
        <authorList>
            <person name="Hamada M."/>
            <person name="Saitou S."/>
            <person name="Enomoto N."/>
            <person name="Nanri K."/>
            <person name="Hidaka K."/>
            <person name="Miura T."/>
            <person name="Tamura T."/>
        </authorList>
    </citation>
    <scope>NUCLEOTIDE SEQUENCE [LARGE SCALE GENOMIC DNA]</scope>
    <source>
        <strain evidence="5 6">NBRC 112813</strain>
    </source>
</reference>